<gene>
    <name evidence="2" type="ORF">FA727_02895</name>
</gene>
<dbReference type="EMBL" id="SWBM01000001">
    <property type="protein sequence ID" value="TKC18516.1"/>
    <property type="molecule type" value="Genomic_DNA"/>
</dbReference>
<keyword evidence="1" id="KW-1133">Transmembrane helix</keyword>
<dbReference type="Proteomes" id="UP000307756">
    <property type="component" value="Unassembled WGS sequence"/>
</dbReference>
<evidence type="ECO:0000313" key="3">
    <source>
        <dbReference type="Proteomes" id="UP000307756"/>
    </source>
</evidence>
<dbReference type="OrthoDB" id="2679959at2"/>
<dbReference type="InterPro" id="IPR035211">
    <property type="entry name" value="DUF5325"/>
</dbReference>
<organism evidence="2 3">
    <name type="scientific">Robertmurraya kyonggiensis</name>
    <dbReference type="NCBI Taxonomy" id="1037680"/>
    <lineage>
        <taxon>Bacteria</taxon>
        <taxon>Bacillati</taxon>
        <taxon>Bacillota</taxon>
        <taxon>Bacilli</taxon>
        <taxon>Bacillales</taxon>
        <taxon>Bacillaceae</taxon>
        <taxon>Robertmurraya</taxon>
    </lineage>
</organism>
<dbReference type="Pfam" id="PF17259">
    <property type="entry name" value="DUF5325"/>
    <property type="match status" value="1"/>
</dbReference>
<keyword evidence="3" id="KW-1185">Reference proteome</keyword>
<proteinExistence type="predicted"/>
<keyword evidence="1" id="KW-0472">Membrane</keyword>
<dbReference type="AlphaFoldDB" id="A0A4U1DAP5"/>
<evidence type="ECO:0008006" key="4">
    <source>
        <dbReference type="Google" id="ProtNLM"/>
    </source>
</evidence>
<comment type="caution">
    <text evidence="2">The sequence shown here is derived from an EMBL/GenBank/DDBJ whole genome shotgun (WGS) entry which is preliminary data.</text>
</comment>
<protein>
    <recommendedName>
        <fullName evidence="4">YlaF family protein</fullName>
    </recommendedName>
</protein>
<feature type="transmembrane region" description="Helical" evidence="1">
    <location>
        <begin position="7"/>
        <end position="26"/>
    </location>
</feature>
<evidence type="ECO:0000313" key="2">
    <source>
        <dbReference type="EMBL" id="TKC18516.1"/>
    </source>
</evidence>
<dbReference type="RefSeq" id="WP_136829223.1">
    <property type="nucleotide sequence ID" value="NZ_SWBM01000001.1"/>
</dbReference>
<name>A0A4U1DAP5_9BACI</name>
<sequence>MNQIKWPFLFLALAAVVCLMGTGIAVSYRSPIGIILTLVAFIFVMGFGFKTKKKMRESGKL</sequence>
<evidence type="ECO:0000256" key="1">
    <source>
        <dbReference type="SAM" id="Phobius"/>
    </source>
</evidence>
<feature type="transmembrane region" description="Helical" evidence="1">
    <location>
        <begin position="32"/>
        <end position="49"/>
    </location>
</feature>
<accession>A0A4U1DAP5</accession>
<keyword evidence="1" id="KW-0812">Transmembrane</keyword>
<reference evidence="2 3" key="1">
    <citation type="journal article" date="2011" name="J. Microbiol.">
        <title>Bacillus kyonggiensis sp. nov., isolated from soil of a lettuce field.</title>
        <authorList>
            <person name="Dong K."/>
            <person name="Lee S."/>
        </authorList>
    </citation>
    <scope>NUCLEOTIDE SEQUENCE [LARGE SCALE GENOMIC DNA]</scope>
    <source>
        <strain evidence="2 3">NB22</strain>
    </source>
</reference>